<sequence>MDDTFVIWPHSPGKWSEFLDHLNSVHENIQFTMETEKDGHLPFLNIDIHRKPDGSLGHKFYCKPTHTNLYLNSDSHYHHFNKQAILSTLVHRARALCNQESLQGELELLRITFRKNSYNDRRIQRALNPPARVSLSPEKPASVAFLPYVGTTFNHISRLLARHNISL</sequence>
<dbReference type="InParanoid" id="A0A067QUZ2"/>
<reference evidence="2 3" key="1">
    <citation type="journal article" date="2014" name="Nat. Commun.">
        <title>Molecular traces of alternative social organization in a termite genome.</title>
        <authorList>
            <person name="Terrapon N."/>
            <person name="Li C."/>
            <person name="Robertson H.M."/>
            <person name="Ji L."/>
            <person name="Meng X."/>
            <person name="Booth W."/>
            <person name="Chen Z."/>
            <person name="Childers C.P."/>
            <person name="Glastad K.M."/>
            <person name="Gokhale K."/>
            <person name="Gowin J."/>
            <person name="Gronenberg W."/>
            <person name="Hermansen R.A."/>
            <person name="Hu H."/>
            <person name="Hunt B.G."/>
            <person name="Huylmans A.K."/>
            <person name="Khalil S.M."/>
            <person name="Mitchell R.D."/>
            <person name="Munoz-Torres M.C."/>
            <person name="Mustard J.A."/>
            <person name="Pan H."/>
            <person name="Reese J.T."/>
            <person name="Scharf M.E."/>
            <person name="Sun F."/>
            <person name="Vogel H."/>
            <person name="Xiao J."/>
            <person name="Yang W."/>
            <person name="Yang Z."/>
            <person name="Yang Z."/>
            <person name="Zhou J."/>
            <person name="Zhu J."/>
            <person name="Brent C.S."/>
            <person name="Elsik C.G."/>
            <person name="Goodisman M.A."/>
            <person name="Liberles D.A."/>
            <person name="Roe R.M."/>
            <person name="Vargo E.L."/>
            <person name="Vilcinskas A."/>
            <person name="Wang J."/>
            <person name="Bornberg-Bauer E."/>
            <person name="Korb J."/>
            <person name="Zhang G."/>
            <person name="Liebig J."/>
        </authorList>
    </citation>
    <scope>NUCLEOTIDE SEQUENCE [LARGE SCALE GENOMIC DNA]</scope>
    <source>
        <tissue evidence="2">Whole organism</tissue>
    </source>
</reference>
<dbReference type="PANTHER" id="PTHR21301:SF11">
    <property type="entry name" value="GIY-YIG DOMAIN-CONTAINING PROTEIN"/>
    <property type="match status" value="1"/>
</dbReference>
<evidence type="ECO:0000259" key="1">
    <source>
        <dbReference type="Pfam" id="PF26215"/>
    </source>
</evidence>
<accession>A0A067QUZ2</accession>
<dbReference type="OMA" id="SIQFTHE"/>
<dbReference type="eggNOG" id="ENOG502QTNN">
    <property type="taxonomic scope" value="Eukaryota"/>
</dbReference>
<gene>
    <name evidence="2" type="ORF">L798_00533</name>
</gene>
<feature type="domain" description="Helix-turn-helix" evidence="1">
    <location>
        <begin position="69"/>
        <end position="127"/>
    </location>
</feature>
<dbReference type="AlphaFoldDB" id="A0A067QUZ2"/>
<dbReference type="EMBL" id="KK853235">
    <property type="protein sequence ID" value="KDR09574.1"/>
    <property type="molecule type" value="Genomic_DNA"/>
</dbReference>
<proteinExistence type="predicted"/>
<dbReference type="Pfam" id="PF26215">
    <property type="entry name" value="HTH_animal"/>
    <property type="match status" value="1"/>
</dbReference>
<dbReference type="PANTHER" id="PTHR21301">
    <property type="entry name" value="REVERSE TRANSCRIPTASE"/>
    <property type="match status" value="1"/>
</dbReference>
<evidence type="ECO:0000313" key="2">
    <source>
        <dbReference type="EMBL" id="KDR09574.1"/>
    </source>
</evidence>
<evidence type="ECO:0000313" key="3">
    <source>
        <dbReference type="Proteomes" id="UP000027135"/>
    </source>
</evidence>
<dbReference type="InterPro" id="IPR058912">
    <property type="entry name" value="HTH_animal"/>
</dbReference>
<name>A0A067QUZ2_ZOONE</name>
<protein>
    <recommendedName>
        <fullName evidence="1">Helix-turn-helix domain-containing protein</fullName>
    </recommendedName>
</protein>
<organism evidence="2 3">
    <name type="scientific">Zootermopsis nevadensis</name>
    <name type="common">Dampwood termite</name>
    <dbReference type="NCBI Taxonomy" id="136037"/>
    <lineage>
        <taxon>Eukaryota</taxon>
        <taxon>Metazoa</taxon>
        <taxon>Ecdysozoa</taxon>
        <taxon>Arthropoda</taxon>
        <taxon>Hexapoda</taxon>
        <taxon>Insecta</taxon>
        <taxon>Pterygota</taxon>
        <taxon>Neoptera</taxon>
        <taxon>Polyneoptera</taxon>
        <taxon>Dictyoptera</taxon>
        <taxon>Blattodea</taxon>
        <taxon>Blattoidea</taxon>
        <taxon>Termitoidae</taxon>
        <taxon>Termopsidae</taxon>
        <taxon>Zootermopsis</taxon>
    </lineage>
</organism>
<dbReference type="Proteomes" id="UP000027135">
    <property type="component" value="Unassembled WGS sequence"/>
</dbReference>
<keyword evidence="3" id="KW-1185">Reference proteome</keyword>